<dbReference type="PRINTS" id="PR00081">
    <property type="entry name" value="GDHRDH"/>
</dbReference>
<dbReference type="Gene3D" id="3.40.50.720">
    <property type="entry name" value="NAD(P)-binding Rossmann-like Domain"/>
    <property type="match status" value="1"/>
</dbReference>
<sequence length="267" mass="28211">MAEPVDDDGDVTPVPDTEAGAGRGGHLVAVVTGASRGIGRAIANALEDDGWVVERGSSTVAPMTDRAALTAWVDEIVERQGRIDLLVNNAGVMDAEVDLFASDPDEWWHQQEVNVRGVYLMTWLVAPHMVAAGGGRVVNLNSGAGRVPGELASGYNVSKAALARITGATHLAGRDRGIRAFDLMPGVVRTDMTAVMDAHADRTDWTSAEDVAAFVLVLASGALDAFSGRFVRVGDDTVESLQAMAARGLDDRERTLDLVLRPDDPLA</sequence>
<dbReference type="PANTHER" id="PTHR42760">
    <property type="entry name" value="SHORT-CHAIN DEHYDROGENASES/REDUCTASES FAMILY MEMBER"/>
    <property type="match status" value="1"/>
</dbReference>
<dbReference type="EMBL" id="JAFDVD010000004">
    <property type="protein sequence ID" value="MBM6399373.1"/>
    <property type="molecule type" value="Genomic_DNA"/>
</dbReference>
<comment type="similarity">
    <text evidence="1 2">Belongs to the short-chain dehydrogenases/reductases (SDR) family.</text>
</comment>
<evidence type="ECO:0000256" key="1">
    <source>
        <dbReference type="ARBA" id="ARBA00006484"/>
    </source>
</evidence>
<organism evidence="4 5">
    <name type="scientific">Phycicoccus sonneratiae</name>
    <dbReference type="NCBI Taxonomy" id="2807628"/>
    <lineage>
        <taxon>Bacteria</taxon>
        <taxon>Bacillati</taxon>
        <taxon>Actinomycetota</taxon>
        <taxon>Actinomycetes</taxon>
        <taxon>Micrococcales</taxon>
        <taxon>Intrasporangiaceae</taxon>
        <taxon>Phycicoccus</taxon>
    </lineage>
</organism>
<feature type="compositionally biased region" description="Acidic residues" evidence="3">
    <location>
        <begin position="1"/>
        <end position="10"/>
    </location>
</feature>
<dbReference type="PRINTS" id="PR00080">
    <property type="entry name" value="SDRFAMILY"/>
</dbReference>
<dbReference type="PROSITE" id="PS00061">
    <property type="entry name" value="ADH_SHORT"/>
    <property type="match status" value="1"/>
</dbReference>
<dbReference type="SUPFAM" id="SSF51735">
    <property type="entry name" value="NAD(P)-binding Rossmann-fold domains"/>
    <property type="match status" value="1"/>
</dbReference>
<evidence type="ECO:0000256" key="2">
    <source>
        <dbReference type="RuleBase" id="RU000363"/>
    </source>
</evidence>
<comment type="caution">
    <text evidence="4">The sequence shown here is derived from an EMBL/GenBank/DDBJ whole genome shotgun (WGS) entry which is preliminary data.</text>
</comment>
<dbReference type="CDD" id="cd05233">
    <property type="entry name" value="SDR_c"/>
    <property type="match status" value="1"/>
</dbReference>
<name>A0ABS2CIS5_9MICO</name>
<protein>
    <submittedName>
        <fullName evidence="4">SDR family oxidoreductase</fullName>
    </submittedName>
</protein>
<evidence type="ECO:0000313" key="4">
    <source>
        <dbReference type="EMBL" id="MBM6399373.1"/>
    </source>
</evidence>
<evidence type="ECO:0000256" key="3">
    <source>
        <dbReference type="SAM" id="MobiDB-lite"/>
    </source>
</evidence>
<proteinExistence type="inferred from homology"/>
<accession>A0ABS2CIS5</accession>
<feature type="region of interest" description="Disordered" evidence="3">
    <location>
        <begin position="1"/>
        <end position="22"/>
    </location>
</feature>
<gene>
    <name evidence="4" type="ORF">JQN70_03135</name>
</gene>
<keyword evidence="5" id="KW-1185">Reference proteome</keyword>
<dbReference type="Proteomes" id="UP001430172">
    <property type="component" value="Unassembled WGS sequence"/>
</dbReference>
<dbReference type="InterPro" id="IPR002347">
    <property type="entry name" value="SDR_fam"/>
</dbReference>
<reference evidence="4" key="1">
    <citation type="submission" date="2021-02" db="EMBL/GenBank/DDBJ databases">
        <title>Phycicoccus sp. MQZ13P-5T, whole genome shotgun sequence.</title>
        <authorList>
            <person name="Tuo L."/>
        </authorList>
    </citation>
    <scope>NUCLEOTIDE SEQUENCE</scope>
    <source>
        <strain evidence="4">MQZ13P-5</strain>
    </source>
</reference>
<evidence type="ECO:0000313" key="5">
    <source>
        <dbReference type="Proteomes" id="UP001430172"/>
    </source>
</evidence>
<dbReference type="InterPro" id="IPR036291">
    <property type="entry name" value="NAD(P)-bd_dom_sf"/>
</dbReference>
<dbReference type="Pfam" id="PF00106">
    <property type="entry name" value="adh_short"/>
    <property type="match status" value="1"/>
</dbReference>
<dbReference type="InterPro" id="IPR020904">
    <property type="entry name" value="Sc_DH/Rdtase_CS"/>
</dbReference>